<reference evidence="3" key="2">
    <citation type="submission" date="2015-01" db="EMBL/GenBank/DDBJ databases">
        <title>Evolutionary Origins and Diversification of the Mycorrhizal Mutualists.</title>
        <authorList>
            <consortium name="DOE Joint Genome Institute"/>
            <consortium name="Mycorrhizal Genomics Consortium"/>
            <person name="Kohler A."/>
            <person name="Kuo A."/>
            <person name="Nagy L.G."/>
            <person name="Floudas D."/>
            <person name="Copeland A."/>
            <person name="Barry K.W."/>
            <person name="Cichocki N."/>
            <person name="Veneault-Fourrey C."/>
            <person name="LaButti K."/>
            <person name="Lindquist E.A."/>
            <person name="Lipzen A."/>
            <person name="Lundell T."/>
            <person name="Morin E."/>
            <person name="Murat C."/>
            <person name="Riley R."/>
            <person name="Ohm R."/>
            <person name="Sun H."/>
            <person name="Tunlid A."/>
            <person name="Henrissat B."/>
            <person name="Grigoriev I.V."/>
            <person name="Hibbett D.S."/>
            <person name="Martin F."/>
        </authorList>
    </citation>
    <scope>NUCLEOTIDE SEQUENCE [LARGE SCALE GENOMIC DNA]</scope>
    <source>
        <strain evidence="3">UH-Slu-Lm8-n1</strain>
    </source>
</reference>
<dbReference type="AlphaFoldDB" id="A0A0D0BPV7"/>
<name>A0A0D0BPV7_9AGAM</name>
<dbReference type="OrthoDB" id="10502117at2759"/>
<feature type="signal peptide" evidence="1">
    <location>
        <begin position="1"/>
        <end position="21"/>
    </location>
</feature>
<dbReference type="EMBL" id="KN835144">
    <property type="protein sequence ID" value="KIK47762.1"/>
    <property type="molecule type" value="Genomic_DNA"/>
</dbReference>
<reference evidence="2 3" key="1">
    <citation type="submission" date="2014-04" db="EMBL/GenBank/DDBJ databases">
        <authorList>
            <consortium name="DOE Joint Genome Institute"/>
            <person name="Kuo A."/>
            <person name="Ruytinx J."/>
            <person name="Rineau F."/>
            <person name="Colpaert J."/>
            <person name="Kohler A."/>
            <person name="Nagy L.G."/>
            <person name="Floudas D."/>
            <person name="Copeland A."/>
            <person name="Barry K.W."/>
            <person name="Cichocki N."/>
            <person name="Veneault-Fourrey C."/>
            <person name="LaButti K."/>
            <person name="Lindquist E.A."/>
            <person name="Lipzen A."/>
            <person name="Lundell T."/>
            <person name="Morin E."/>
            <person name="Murat C."/>
            <person name="Sun H."/>
            <person name="Tunlid A."/>
            <person name="Henrissat B."/>
            <person name="Grigoriev I.V."/>
            <person name="Hibbett D.S."/>
            <person name="Martin F."/>
            <person name="Nordberg H.P."/>
            <person name="Cantor M.N."/>
            <person name="Hua S.X."/>
        </authorList>
    </citation>
    <scope>NUCLEOTIDE SEQUENCE [LARGE SCALE GENOMIC DNA]</scope>
    <source>
        <strain evidence="2 3">UH-Slu-Lm8-n1</strain>
    </source>
</reference>
<proteinExistence type="predicted"/>
<feature type="chain" id="PRO_5002219678" evidence="1">
    <location>
        <begin position="22"/>
        <end position="55"/>
    </location>
</feature>
<dbReference type="InParanoid" id="A0A0D0BPV7"/>
<protein>
    <submittedName>
        <fullName evidence="2">Uncharacterized protein</fullName>
    </submittedName>
</protein>
<gene>
    <name evidence="2" type="ORF">CY34DRAFT_799063</name>
</gene>
<dbReference type="Proteomes" id="UP000054485">
    <property type="component" value="Unassembled WGS sequence"/>
</dbReference>
<keyword evidence="3" id="KW-1185">Reference proteome</keyword>
<evidence type="ECO:0000256" key="1">
    <source>
        <dbReference type="SAM" id="SignalP"/>
    </source>
</evidence>
<evidence type="ECO:0000313" key="3">
    <source>
        <dbReference type="Proteomes" id="UP000054485"/>
    </source>
</evidence>
<dbReference type="HOGENOM" id="CLU_3033922_0_0_1"/>
<keyword evidence="1" id="KW-0732">Signal</keyword>
<evidence type="ECO:0000313" key="2">
    <source>
        <dbReference type="EMBL" id="KIK47762.1"/>
    </source>
</evidence>
<organism evidence="2 3">
    <name type="scientific">Suillus luteus UH-Slu-Lm8-n1</name>
    <dbReference type="NCBI Taxonomy" id="930992"/>
    <lineage>
        <taxon>Eukaryota</taxon>
        <taxon>Fungi</taxon>
        <taxon>Dikarya</taxon>
        <taxon>Basidiomycota</taxon>
        <taxon>Agaricomycotina</taxon>
        <taxon>Agaricomycetes</taxon>
        <taxon>Agaricomycetidae</taxon>
        <taxon>Boletales</taxon>
        <taxon>Suillineae</taxon>
        <taxon>Suillaceae</taxon>
        <taxon>Suillus</taxon>
    </lineage>
</organism>
<sequence>MRFSFAIVLAAVAALASSTSAAPIDDEAICPLRCRYKDVCVVLRFLTPRMGYKKS</sequence>
<accession>A0A0D0BPV7</accession>